<sequence>MSDFADMLQTLGTSRVCVLAGAGTLDGPGLRARALAVAEALHRCDARIVASQLDNGPDWLALDLALRAHGLVHVPIPTFFSQAQVAHALGRSGADLLVTADDGARHDDAALLIAGLRARVLARSQAAPLPTGTACITFTSGTTGQPKGVCIDAPALLTVAGALAHASQPLAPARHLCLMPLSTLLENISGLYGALLSGADIAVPSLAEIGYSGAAGLDVARLVACLHRYAPHSIILFPQLLLALVTTAEQGIALPTSLRFVAVGGGRVGPALLARAAALGLPVFEGYGLSECVSVVALNRPGGMRPGSVGRPLPHAHVSVLDGELHVAGVRCLSYLGENAPPPGAIATGDLGHVDSDGFVHITGRRKHMFITGFGRNVSPEWVESELLQHPLFAQAIVVGEARPFNVAVVWLRRPDADPGTVQRALDAINAGLPDYARVSRIVRADRPFSSTDGLLTDNGRPRRDAIARAYADAIAHAYHDASASPPSSPAQELPA</sequence>
<dbReference type="Pfam" id="PF23562">
    <property type="entry name" value="AMP-binding_C_3"/>
    <property type="match status" value="1"/>
</dbReference>
<dbReference type="InterPro" id="IPR042099">
    <property type="entry name" value="ANL_N_sf"/>
</dbReference>
<keyword evidence="4" id="KW-1185">Reference proteome</keyword>
<dbReference type="InterPro" id="IPR045851">
    <property type="entry name" value="AMP-bd_C_sf"/>
</dbReference>
<dbReference type="Gene3D" id="3.30.300.30">
    <property type="match status" value="1"/>
</dbReference>
<dbReference type="Gene3D" id="3.40.50.12780">
    <property type="entry name" value="N-terminal domain of ligase-like"/>
    <property type="match status" value="1"/>
</dbReference>
<accession>A0ABU7WIN6</accession>
<comment type="caution">
    <text evidence="3">The sequence shown here is derived from an EMBL/GenBank/DDBJ whole genome shotgun (WGS) entry which is preliminary data.</text>
</comment>
<dbReference type="InterPro" id="IPR050237">
    <property type="entry name" value="ATP-dep_AMP-bd_enzyme"/>
</dbReference>
<dbReference type="SUPFAM" id="SSF56801">
    <property type="entry name" value="Acetyl-CoA synthetase-like"/>
    <property type="match status" value="1"/>
</dbReference>
<dbReference type="PANTHER" id="PTHR43767:SF8">
    <property type="entry name" value="LONG-CHAIN-FATTY-ACID--COA LIGASE"/>
    <property type="match status" value="1"/>
</dbReference>
<feature type="domain" description="AMP-dependent synthetase/ligase" evidence="2">
    <location>
        <begin position="30"/>
        <end position="324"/>
    </location>
</feature>
<keyword evidence="1" id="KW-0436">Ligase</keyword>
<proteinExistence type="predicted"/>
<gene>
    <name evidence="3" type="ORF">V3391_14360</name>
</gene>
<evidence type="ECO:0000256" key="1">
    <source>
        <dbReference type="ARBA" id="ARBA00022598"/>
    </source>
</evidence>
<dbReference type="Pfam" id="PF00501">
    <property type="entry name" value="AMP-binding"/>
    <property type="match status" value="1"/>
</dbReference>
<dbReference type="Proteomes" id="UP001358324">
    <property type="component" value="Unassembled WGS sequence"/>
</dbReference>
<name>A0ABU7WIN6_9GAMM</name>
<dbReference type="PROSITE" id="PS00455">
    <property type="entry name" value="AMP_BINDING"/>
    <property type="match status" value="1"/>
</dbReference>
<organism evidence="3 4">
    <name type="scientific">Luteimonas flava</name>
    <dbReference type="NCBI Taxonomy" id="3115822"/>
    <lineage>
        <taxon>Bacteria</taxon>
        <taxon>Pseudomonadati</taxon>
        <taxon>Pseudomonadota</taxon>
        <taxon>Gammaproteobacteria</taxon>
        <taxon>Lysobacterales</taxon>
        <taxon>Lysobacteraceae</taxon>
        <taxon>Luteimonas</taxon>
    </lineage>
</organism>
<dbReference type="RefSeq" id="WP_332079128.1">
    <property type="nucleotide sequence ID" value="NZ_JAZHBM010000003.1"/>
</dbReference>
<protein>
    <submittedName>
        <fullName evidence="3">AMP-binding protein</fullName>
    </submittedName>
</protein>
<evidence type="ECO:0000313" key="3">
    <source>
        <dbReference type="EMBL" id="MEF3083393.1"/>
    </source>
</evidence>
<dbReference type="EMBL" id="JAZHBM010000003">
    <property type="protein sequence ID" value="MEF3083393.1"/>
    <property type="molecule type" value="Genomic_DNA"/>
</dbReference>
<reference evidence="3 4" key="1">
    <citation type="submission" date="2024-01" db="EMBL/GenBank/DDBJ databases">
        <title>Novel species of the genus Luteimonas isolated from rivers.</title>
        <authorList>
            <person name="Lu H."/>
        </authorList>
    </citation>
    <scope>NUCLEOTIDE SEQUENCE [LARGE SCALE GENOMIC DNA]</scope>
    <source>
        <strain evidence="3 4">SMYT11W</strain>
    </source>
</reference>
<dbReference type="PANTHER" id="PTHR43767">
    <property type="entry name" value="LONG-CHAIN-FATTY-ACID--COA LIGASE"/>
    <property type="match status" value="1"/>
</dbReference>
<evidence type="ECO:0000313" key="4">
    <source>
        <dbReference type="Proteomes" id="UP001358324"/>
    </source>
</evidence>
<evidence type="ECO:0000259" key="2">
    <source>
        <dbReference type="Pfam" id="PF00501"/>
    </source>
</evidence>
<dbReference type="InterPro" id="IPR000873">
    <property type="entry name" value="AMP-dep_synth/lig_dom"/>
</dbReference>
<dbReference type="InterPro" id="IPR020845">
    <property type="entry name" value="AMP-binding_CS"/>
</dbReference>